<gene>
    <name evidence="1" type="ORF">SAMN05421853_1237</name>
</gene>
<dbReference type="Pfam" id="PF09614">
    <property type="entry name" value="Cas_Csy2"/>
    <property type="match status" value="1"/>
</dbReference>
<dbReference type="RefSeq" id="WP_093015894.1">
    <property type="nucleotide sequence ID" value="NZ_FOXV01000023.1"/>
</dbReference>
<organism evidence="1 2">
    <name type="scientific">Roseivivax halotolerans</name>
    <dbReference type="NCBI Taxonomy" id="93684"/>
    <lineage>
        <taxon>Bacteria</taxon>
        <taxon>Pseudomonadati</taxon>
        <taxon>Pseudomonadota</taxon>
        <taxon>Alphaproteobacteria</taxon>
        <taxon>Rhodobacterales</taxon>
        <taxon>Roseobacteraceae</taxon>
        <taxon>Roseivivax</taxon>
    </lineage>
</organism>
<dbReference type="STRING" id="93684.SAMN05421853_1237"/>
<protein>
    <submittedName>
        <fullName evidence="1">CRISPR-associated protein (Cas_Csy2)</fullName>
    </submittedName>
</protein>
<dbReference type="EMBL" id="FOXV01000023">
    <property type="protein sequence ID" value="SFQ69127.1"/>
    <property type="molecule type" value="Genomic_DNA"/>
</dbReference>
<reference evidence="2" key="1">
    <citation type="submission" date="2016-10" db="EMBL/GenBank/DDBJ databases">
        <authorList>
            <person name="Varghese N."/>
            <person name="Submissions S."/>
        </authorList>
    </citation>
    <scope>NUCLEOTIDE SEQUENCE [LARGE SCALE GENOMIC DNA]</scope>
    <source>
        <strain evidence="2">JCM 10271</strain>
    </source>
</reference>
<proteinExistence type="predicted"/>
<evidence type="ECO:0000313" key="2">
    <source>
        <dbReference type="Proteomes" id="UP000243106"/>
    </source>
</evidence>
<dbReference type="Proteomes" id="UP000243106">
    <property type="component" value="Unassembled WGS sequence"/>
</dbReference>
<dbReference type="InterPro" id="IPR013398">
    <property type="entry name" value="CRISPR-assoc_prot_Csy2"/>
</dbReference>
<sequence>MIFVAKNIRAARVNLLMNDYAAGLPSPLSFIGLADAIIRDLGLTSWSGRALPILHRVEPSDGRTKPEMENKSGSFSPVETMEDLVGSVDLSLILDIPECDSDTDLSGALMRRRIAGGLIQNDQVDVTVPPPDGSAFKGLRRGYAILPPDPARPDACAISTGDEASFTGILDTLFPDERKPGSGWFVPVAAGYHLLEDPDETPARIRRRDPNIPHVFAEPVLGLAELVSVRNPRLTGLTEAGLSSLLWSWTVEGDYLFGHASYLSNATHKENIVHG</sequence>
<evidence type="ECO:0000313" key="1">
    <source>
        <dbReference type="EMBL" id="SFQ69127.1"/>
    </source>
</evidence>
<name>A0A1I6AKT3_9RHOB</name>
<dbReference type="AlphaFoldDB" id="A0A1I6AKT3"/>
<keyword evidence="2" id="KW-1185">Reference proteome</keyword>
<accession>A0A1I6AKT3</accession>